<evidence type="ECO:0000256" key="4">
    <source>
        <dbReference type="ARBA" id="ARBA00039132"/>
    </source>
</evidence>
<feature type="domain" description="Serine aminopeptidase S33" evidence="12">
    <location>
        <begin position="30"/>
        <end position="138"/>
    </location>
</feature>
<dbReference type="PRINTS" id="PR00111">
    <property type="entry name" value="ABHYDROLASE"/>
</dbReference>
<keyword evidence="2 13" id="KW-0378">Hydrolase</keyword>
<evidence type="ECO:0000256" key="6">
    <source>
        <dbReference type="ARBA" id="ARBA00041520"/>
    </source>
</evidence>
<dbReference type="InterPro" id="IPR052382">
    <property type="entry name" value="ABHD10_acyl-thioesterase"/>
</dbReference>
<evidence type="ECO:0000256" key="1">
    <source>
        <dbReference type="ARBA" id="ARBA00012423"/>
    </source>
</evidence>
<comment type="function">
    <text evidence="9">Acts as an acyl-protein thioesterase that hydrolyzes fatty acids from acylated residues in proteins. Regulates the mitochondrial S-depalmitoylation of the nucleophilic active site residue of peroxiredoxin-5/PRDX5, a key antioxidant protein, therefore modulating mitochondrial antioxidant ability. Also catalyzes the deglucuronidation of mycophenolic acid acyl-glucuronide, an active metabolite of the immunosuppressant drug mycophenolate.</text>
</comment>
<name>A0ABU7LTS0_9PROT</name>
<dbReference type="PANTHER" id="PTHR16138:SF7">
    <property type="entry name" value="PALMITOYL-PROTEIN THIOESTERASE ABHD10, MITOCHONDRIAL"/>
    <property type="match status" value="1"/>
</dbReference>
<reference evidence="13 14" key="1">
    <citation type="submission" date="2024-01" db="EMBL/GenBank/DDBJ databases">
        <title>Hyphobacterium bacterium isolated from marine sediment.</title>
        <authorList>
            <person name="Zhao S."/>
        </authorList>
    </citation>
    <scope>NUCLEOTIDE SEQUENCE [LARGE SCALE GENOMIC DNA]</scope>
    <source>
        <strain evidence="14">HN65</strain>
    </source>
</reference>
<dbReference type="SUPFAM" id="SSF53474">
    <property type="entry name" value="alpha/beta-Hydrolases"/>
    <property type="match status" value="1"/>
</dbReference>
<evidence type="ECO:0000256" key="11">
    <source>
        <dbReference type="ARBA" id="ARBA00047972"/>
    </source>
</evidence>
<evidence type="ECO:0000256" key="2">
    <source>
        <dbReference type="ARBA" id="ARBA00022801"/>
    </source>
</evidence>
<evidence type="ECO:0000313" key="13">
    <source>
        <dbReference type="EMBL" id="MEE2527320.1"/>
    </source>
</evidence>
<dbReference type="Pfam" id="PF12146">
    <property type="entry name" value="Hydrolase_4"/>
    <property type="match status" value="1"/>
</dbReference>
<comment type="caution">
    <text evidence="13">The sequence shown here is derived from an EMBL/GenBank/DDBJ whole genome shotgun (WGS) entry which is preliminary data.</text>
</comment>
<organism evidence="13 14">
    <name type="scientific">Hyphobacterium lacteum</name>
    <dbReference type="NCBI Taxonomy" id="3116575"/>
    <lineage>
        <taxon>Bacteria</taxon>
        <taxon>Pseudomonadati</taxon>
        <taxon>Pseudomonadota</taxon>
        <taxon>Alphaproteobacteria</taxon>
        <taxon>Maricaulales</taxon>
        <taxon>Maricaulaceae</taxon>
        <taxon>Hyphobacterium</taxon>
    </lineage>
</organism>
<evidence type="ECO:0000313" key="14">
    <source>
        <dbReference type="Proteomes" id="UP001354971"/>
    </source>
</evidence>
<keyword evidence="3" id="KW-0809">Transit peptide</keyword>
<gene>
    <name evidence="13" type="ORF">V0U79_13215</name>
</gene>
<dbReference type="EC" id="3.1.2.22" evidence="1"/>
<dbReference type="InterPro" id="IPR022742">
    <property type="entry name" value="Hydrolase_4"/>
</dbReference>
<dbReference type="GO" id="GO:0016787">
    <property type="term" value="F:hydrolase activity"/>
    <property type="evidence" value="ECO:0007669"/>
    <property type="project" value="UniProtKB-KW"/>
</dbReference>
<protein>
    <recommendedName>
        <fullName evidence="5">Palmitoyl-protein thioesterase ABHD10, mitochondrial</fullName>
        <ecNumber evidence="4">3.1.1.93</ecNumber>
        <ecNumber evidence="1">3.1.2.22</ecNumber>
    </recommendedName>
    <alternativeName>
        <fullName evidence="7">Acyl-protein thioesterase ABHD10</fullName>
    </alternativeName>
    <alternativeName>
        <fullName evidence="8">Alpha/beta hydrolase domain-containing protein 10</fullName>
    </alternativeName>
    <alternativeName>
        <fullName evidence="6">Mycophenolic acid acyl-glucuronide esterase, mitochondrial</fullName>
    </alternativeName>
</protein>
<proteinExistence type="predicted"/>
<evidence type="ECO:0000259" key="12">
    <source>
        <dbReference type="Pfam" id="PF12146"/>
    </source>
</evidence>
<dbReference type="InterPro" id="IPR000073">
    <property type="entry name" value="AB_hydrolase_1"/>
</dbReference>
<dbReference type="RefSeq" id="WP_330199982.1">
    <property type="nucleotide sequence ID" value="NZ_JAZDRP010000011.1"/>
</dbReference>
<comment type="catalytic activity">
    <reaction evidence="10">
        <text>S-hexadecanoyl-L-cysteinyl-[protein] + H2O = L-cysteinyl-[protein] + hexadecanoate + H(+)</text>
        <dbReference type="Rhea" id="RHEA:19233"/>
        <dbReference type="Rhea" id="RHEA-COMP:10131"/>
        <dbReference type="Rhea" id="RHEA-COMP:11032"/>
        <dbReference type="ChEBI" id="CHEBI:7896"/>
        <dbReference type="ChEBI" id="CHEBI:15377"/>
        <dbReference type="ChEBI" id="CHEBI:15378"/>
        <dbReference type="ChEBI" id="CHEBI:29950"/>
        <dbReference type="ChEBI" id="CHEBI:74151"/>
        <dbReference type="EC" id="3.1.2.22"/>
    </reaction>
    <physiologicalReaction direction="left-to-right" evidence="10">
        <dbReference type="Rhea" id="RHEA:19234"/>
    </physiologicalReaction>
</comment>
<dbReference type="Gene3D" id="3.40.50.1820">
    <property type="entry name" value="alpha/beta hydrolase"/>
    <property type="match status" value="1"/>
</dbReference>
<sequence>MTNAPDIQFLDRPDGERIAYVERAAQPGKASLVWLGGFKSDMDGTKALVLDEWARESGRGMLRFDYFGHGQSSGNFEDGTIGRWREDALAVIDELTEGPQILVGSSMGGWISLLAAKARPERIGGMLLIAPAPDFTSELMWPNFSEDVRRQIMEEGKFEEPSAYDDEIFIVTRKLIEDGKNWSVLGEPLAYEGPVRILQGMKDDSVPWQHAQRCVDLVSSENVVLTLIKNGDHRLSTETDLARLIVTTERLVRQVEAA</sequence>
<dbReference type="InterPro" id="IPR029058">
    <property type="entry name" value="AB_hydrolase_fold"/>
</dbReference>
<evidence type="ECO:0000256" key="9">
    <source>
        <dbReference type="ARBA" id="ARBA00046047"/>
    </source>
</evidence>
<evidence type="ECO:0000256" key="5">
    <source>
        <dbReference type="ARBA" id="ARBA00039314"/>
    </source>
</evidence>
<evidence type="ECO:0000256" key="8">
    <source>
        <dbReference type="ARBA" id="ARBA00042704"/>
    </source>
</evidence>
<dbReference type="Proteomes" id="UP001354971">
    <property type="component" value="Unassembled WGS sequence"/>
</dbReference>
<comment type="catalytic activity">
    <reaction evidence="11">
        <text>mycophenolic acid O-acyl-beta-D-glucuronide + H2O = mycophenolate + D-glucuronate + H(+)</text>
        <dbReference type="Rhea" id="RHEA:34179"/>
        <dbReference type="ChEBI" id="CHEBI:15377"/>
        <dbReference type="ChEBI" id="CHEBI:15378"/>
        <dbReference type="ChEBI" id="CHEBI:58720"/>
        <dbReference type="ChEBI" id="CHEBI:62932"/>
        <dbReference type="ChEBI" id="CHEBI:66982"/>
        <dbReference type="EC" id="3.1.1.93"/>
    </reaction>
    <physiologicalReaction direction="left-to-right" evidence="11">
        <dbReference type="Rhea" id="RHEA:34180"/>
    </physiologicalReaction>
</comment>
<evidence type="ECO:0000256" key="7">
    <source>
        <dbReference type="ARBA" id="ARBA00042645"/>
    </source>
</evidence>
<dbReference type="EMBL" id="JAZDRP010000011">
    <property type="protein sequence ID" value="MEE2527320.1"/>
    <property type="molecule type" value="Genomic_DNA"/>
</dbReference>
<dbReference type="PANTHER" id="PTHR16138">
    <property type="entry name" value="MYCOPHENOLIC ACID ACYL-GLUCURONIDE ESTERASE, MITOCHONDRIAL"/>
    <property type="match status" value="1"/>
</dbReference>
<evidence type="ECO:0000256" key="10">
    <source>
        <dbReference type="ARBA" id="ARBA00047409"/>
    </source>
</evidence>
<dbReference type="EC" id="3.1.1.93" evidence="4"/>
<accession>A0ABU7LTS0</accession>
<keyword evidence="14" id="KW-1185">Reference proteome</keyword>
<evidence type="ECO:0000256" key="3">
    <source>
        <dbReference type="ARBA" id="ARBA00022946"/>
    </source>
</evidence>